<feature type="domain" description="YagK/YfjJ C-terminal" evidence="1">
    <location>
        <begin position="42"/>
        <end position="181"/>
    </location>
</feature>
<sequence length="187" mass="22230">MHITHADFFHYAGQDWKINNKSSGCYLNILNSLFKLIISYQQQHYRLLAIRYDLHQASSVDSNKRMTVFFRRLNKQLNAKYQGIDMRYAWVREQATANAPHYHILLLLNGQTVRHPHNISMICTKIWQEMSGSIFFPENLYYLVSRSDVRRLAQLIYRVSYFAKGKDKENRPEQTKNFSCSRCELKN</sequence>
<accession>Q0HSR3</accession>
<protein>
    <recommendedName>
        <fullName evidence="1">YagK/YfjJ C-terminal domain-containing protein</fullName>
    </recommendedName>
</protein>
<evidence type="ECO:0000313" key="2">
    <source>
        <dbReference type="EMBL" id="ABI43842.1"/>
    </source>
</evidence>
<dbReference type="AlphaFoldDB" id="Q0HSR3"/>
<organism evidence="2">
    <name type="scientific">Shewanella sp. (strain MR-7)</name>
    <dbReference type="NCBI Taxonomy" id="60481"/>
    <lineage>
        <taxon>Bacteria</taxon>
        <taxon>Pseudomonadati</taxon>
        <taxon>Pseudomonadota</taxon>
        <taxon>Gammaproteobacteria</taxon>
        <taxon>Alteromonadales</taxon>
        <taxon>Shewanellaceae</taxon>
        <taxon>Shewanella</taxon>
    </lineage>
</organism>
<gene>
    <name evidence="2" type="ordered locus">Shewmr7_2858</name>
</gene>
<dbReference type="InterPro" id="IPR057271">
    <property type="entry name" value="YagK_YfjJ_C"/>
</dbReference>
<evidence type="ECO:0000259" key="1">
    <source>
        <dbReference type="Pfam" id="PF11726"/>
    </source>
</evidence>
<dbReference type="KEGG" id="shm:Shewmr7_2858"/>
<dbReference type="EMBL" id="CP000444">
    <property type="protein sequence ID" value="ABI43842.1"/>
    <property type="molecule type" value="Genomic_DNA"/>
</dbReference>
<name>Q0HSR3_SHESR</name>
<proteinExistence type="predicted"/>
<dbReference type="Pfam" id="PF11726">
    <property type="entry name" value="YagK_YfjJ_C"/>
    <property type="match status" value="1"/>
</dbReference>
<reference evidence="2" key="1">
    <citation type="submission" date="2006-08" db="EMBL/GenBank/DDBJ databases">
        <title>Complete sequence of Chromosome1 of Shewanella sp. MR-7.</title>
        <authorList>
            <consortium name="US DOE Joint Genome Institute"/>
            <person name="Copeland A."/>
            <person name="Lucas S."/>
            <person name="Lapidus A."/>
            <person name="Barry K."/>
            <person name="Detter J.C."/>
            <person name="Glavina del Rio T."/>
            <person name="Hammon N."/>
            <person name="Israni S."/>
            <person name="Dalin E."/>
            <person name="Tice H."/>
            <person name="Pitluck S."/>
            <person name="Kiss H."/>
            <person name="Brettin T."/>
            <person name="Bruce D."/>
            <person name="Han C."/>
            <person name="Tapia R."/>
            <person name="Gilna P."/>
            <person name="Schmutz J."/>
            <person name="Larimer F."/>
            <person name="Land M."/>
            <person name="Hauser L."/>
            <person name="Kyrpides N."/>
            <person name="Mikhailova N."/>
            <person name="Nealson K."/>
            <person name="Konstantinidis K."/>
            <person name="Klappenbach J."/>
            <person name="Tiedje J."/>
            <person name="Richardson P."/>
        </authorList>
    </citation>
    <scope>NUCLEOTIDE SEQUENCE</scope>
    <source>
        <strain evidence="2">MR-7</strain>
    </source>
</reference>
<dbReference type="HOGENOM" id="CLU_086947_1_1_6"/>